<evidence type="ECO:0000313" key="1">
    <source>
        <dbReference type="EMBL" id="VFJ14614.1"/>
    </source>
</evidence>
<keyword evidence="2" id="KW-1185">Reference proteome</keyword>
<gene>
    <name evidence="1" type="ORF">NFRAN_2292</name>
</gene>
<evidence type="ECO:0000313" key="2">
    <source>
        <dbReference type="Proteomes" id="UP000294299"/>
    </source>
</evidence>
<accession>A0A484IG43</accession>
<proteinExistence type="predicted"/>
<dbReference type="Proteomes" id="UP000294299">
    <property type="component" value="Chromosome NFRAN"/>
</dbReference>
<dbReference type="AlphaFoldDB" id="A0A484IG43"/>
<dbReference type="KEGG" id="nfn:NFRAN_2292"/>
<protein>
    <submittedName>
        <fullName evidence="1">Uncharacterized protein</fullName>
    </submittedName>
</protein>
<sequence>MNHNKDYCIIDRLHMKPINETVAWKLLKPVCRELDDLIEREEIQFLSGHHNENNNTYVLNLKSKHLHFASRGLRDSIGDVAYDEGALRIGLRSAGVPLNVFVQLG</sequence>
<name>A0A484IG43_9ARCH</name>
<dbReference type="EMBL" id="LR216287">
    <property type="protein sequence ID" value="VFJ14614.1"/>
    <property type="molecule type" value="Genomic_DNA"/>
</dbReference>
<reference evidence="1 2" key="1">
    <citation type="submission" date="2019-02" db="EMBL/GenBank/DDBJ databases">
        <authorList>
            <person name="Lehtovirta-Morley E L."/>
        </authorList>
    </citation>
    <scope>NUCLEOTIDE SEQUENCE [LARGE SCALE GENOMIC DNA]</scope>
    <source>
        <strain evidence="1">NFRAN1</strain>
    </source>
</reference>
<organism evidence="1 2">
    <name type="scientific">Candidatus Nitrosocosmicus franklandianus</name>
    <dbReference type="NCBI Taxonomy" id="1798806"/>
    <lineage>
        <taxon>Archaea</taxon>
        <taxon>Nitrososphaerota</taxon>
        <taxon>Nitrososphaeria</taxon>
        <taxon>Nitrososphaerales</taxon>
        <taxon>Nitrososphaeraceae</taxon>
        <taxon>Candidatus Nitrosocosmicus</taxon>
    </lineage>
</organism>